<dbReference type="Pfam" id="PF00120">
    <property type="entry name" value="Gln-synt_C"/>
    <property type="match status" value="1"/>
</dbReference>
<dbReference type="STRING" id="1141098.A0A1Y2EDP1"/>
<evidence type="ECO:0000313" key="7">
    <source>
        <dbReference type="Proteomes" id="UP000193689"/>
    </source>
</evidence>
<dbReference type="PANTHER" id="PTHR43785:SF2">
    <property type="entry name" value="TYPE-1 GLUTAMINE SYNTHETASE 1"/>
    <property type="match status" value="1"/>
</dbReference>
<protein>
    <recommendedName>
        <fullName evidence="1">Glutamine synthetase</fullName>
    </recommendedName>
</protein>
<dbReference type="GeneID" id="63775890"/>
<dbReference type="Gene3D" id="3.10.20.70">
    <property type="entry name" value="Glutamine synthetase, N-terminal domain"/>
    <property type="match status" value="1"/>
</dbReference>
<accession>A0A1Y2EDP1</accession>
<dbReference type="InterPro" id="IPR006680">
    <property type="entry name" value="Amidohydro-rel"/>
</dbReference>
<dbReference type="GO" id="GO:0006542">
    <property type="term" value="P:glutamine biosynthetic process"/>
    <property type="evidence" value="ECO:0007669"/>
    <property type="project" value="InterPro"/>
</dbReference>
<evidence type="ECO:0000256" key="1">
    <source>
        <dbReference type="ARBA" id="ARBA00021364"/>
    </source>
</evidence>
<dbReference type="InterPro" id="IPR032466">
    <property type="entry name" value="Metal_Hydrolase"/>
</dbReference>
<dbReference type="Pfam" id="PF04909">
    <property type="entry name" value="Amidohydro_2"/>
    <property type="match status" value="1"/>
</dbReference>
<dbReference type="PROSITE" id="PS51987">
    <property type="entry name" value="GS_CATALYTIC"/>
    <property type="match status" value="1"/>
</dbReference>
<dbReference type="GO" id="GO:0004356">
    <property type="term" value="F:glutamine synthetase activity"/>
    <property type="evidence" value="ECO:0007669"/>
    <property type="project" value="InterPro"/>
</dbReference>
<dbReference type="InterPro" id="IPR014746">
    <property type="entry name" value="Gln_synth/guanido_kin_cat_dom"/>
</dbReference>
<keyword evidence="2" id="KW-0436">Ligase</keyword>
<evidence type="ECO:0000313" key="6">
    <source>
        <dbReference type="EMBL" id="ORY68925.1"/>
    </source>
</evidence>
<evidence type="ECO:0000256" key="3">
    <source>
        <dbReference type="PROSITE-ProRule" id="PRU01331"/>
    </source>
</evidence>
<proteinExistence type="inferred from homology"/>
<dbReference type="SUPFAM" id="SSF55931">
    <property type="entry name" value="Glutamine synthetase/guanido kinase"/>
    <property type="match status" value="1"/>
</dbReference>
<comment type="similarity">
    <text evidence="3 4">Belongs to the glutamine synthetase family.</text>
</comment>
<dbReference type="GO" id="GO:0016787">
    <property type="term" value="F:hydrolase activity"/>
    <property type="evidence" value="ECO:0007669"/>
    <property type="project" value="InterPro"/>
</dbReference>
<dbReference type="PANTHER" id="PTHR43785">
    <property type="entry name" value="GAMMA-GLUTAMYLPUTRESCINE SYNTHETASE"/>
    <property type="match status" value="1"/>
</dbReference>
<dbReference type="Proteomes" id="UP000193689">
    <property type="component" value="Unassembled WGS sequence"/>
</dbReference>
<dbReference type="InterPro" id="IPR008146">
    <property type="entry name" value="Gln_synth_cat_dom"/>
</dbReference>
<dbReference type="FunFam" id="3.30.590.10:FF:000013">
    <property type="entry name" value="Related to fluG protein"/>
    <property type="match status" value="1"/>
</dbReference>
<evidence type="ECO:0000256" key="2">
    <source>
        <dbReference type="ARBA" id="ARBA00022598"/>
    </source>
</evidence>
<evidence type="ECO:0000256" key="4">
    <source>
        <dbReference type="RuleBase" id="RU000384"/>
    </source>
</evidence>
<organism evidence="6 7">
    <name type="scientific">Pseudomassariella vexata</name>
    <dbReference type="NCBI Taxonomy" id="1141098"/>
    <lineage>
        <taxon>Eukaryota</taxon>
        <taxon>Fungi</taxon>
        <taxon>Dikarya</taxon>
        <taxon>Ascomycota</taxon>
        <taxon>Pezizomycotina</taxon>
        <taxon>Sordariomycetes</taxon>
        <taxon>Xylariomycetidae</taxon>
        <taxon>Amphisphaeriales</taxon>
        <taxon>Pseudomassariaceae</taxon>
        <taxon>Pseudomassariella</taxon>
    </lineage>
</organism>
<gene>
    <name evidence="6" type="ORF">BCR38DRAFT_424747</name>
</gene>
<dbReference type="InParanoid" id="A0A1Y2EDP1"/>
<reference evidence="6 7" key="1">
    <citation type="submission" date="2016-07" db="EMBL/GenBank/DDBJ databases">
        <title>Pervasive Adenine N6-methylation of Active Genes in Fungi.</title>
        <authorList>
            <consortium name="DOE Joint Genome Institute"/>
            <person name="Mondo S.J."/>
            <person name="Dannebaum R.O."/>
            <person name="Kuo R.C."/>
            <person name="Labutti K."/>
            <person name="Haridas S."/>
            <person name="Kuo A."/>
            <person name="Salamov A."/>
            <person name="Ahrendt S.R."/>
            <person name="Lipzen A."/>
            <person name="Sullivan W."/>
            <person name="Andreopoulos W.B."/>
            <person name="Clum A."/>
            <person name="Lindquist E."/>
            <person name="Daum C."/>
            <person name="Ramamoorthy G.K."/>
            <person name="Gryganskyi A."/>
            <person name="Culley D."/>
            <person name="Magnuson J.K."/>
            <person name="James T.Y."/>
            <person name="O'Malley M.A."/>
            <person name="Stajich J.E."/>
            <person name="Spatafora J.W."/>
            <person name="Visel A."/>
            <person name="Grigoriev I.V."/>
        </authorList>
    </citation>
    <scope>NUCLEOTIDE SEQUENCE [LARGE SCALE GENOMIC DNA]</scope>
    <source>
        <strain evidence="6 7">CBS 129021</strain>
    </source>
</reference>
<dbReference type="AlphaFoldDB" id="A0A1Y2EDP1"/>
<dbReference type="SUPFAM" id="SSF51556">
    <property type="entry name" value="Metallo-dependent hydrolases"/>
    <property type="match status" value="1"/>
</dbReference>
<dbReference type="RefSeq" id="XP_040719212.1">
    <property type="nucleotide sequence ID" value="XM_040859678.1"/>
</dbReference>
<name>A0A1Y2EDP1_9PEZI</name>
<dbReference type="InterPro" id="IPR036651">
    <property type="entry name" value="Gln_synt_N_sf"/>
</dbReference>
<dbReference type="OrthoDB" id="3364440at2759"/>
<comment type="caution">
    <text evidence="6">The sequence shown here is derived from an EMBL/GenBank/DDBJ whole genome shotgun (WGS) entry which is preliminary data.</text>
</comment>
<dbReference type="EMBL" id="MCFJ01000003">
    <property type="protein sequence ID" value="ORY68925.1"/>
    <property type="molecule type" value="Genomic_DNA"/>
</dbReference>
<dbReference type="Gene3D" id="3.20.20.140">
    <property type="entry name" value="Metal-dependent hydrolases"/>
    <property type="match status" value="1"/>
</dbReference>
<evidence type="ECO:0000259" key="5">
    <source>
        <dbReference type="PROSITE" id="PS51987"/>
    </source>
</evidence>
<keyword evidence="7" id="KW-1185">Reference proteome</keyword>
<dbReference type="SMART" id="SM01230">
    <property type="entry name" value="Gln-synt_C"/>
    <property type="match status" value="1"/>
</dbReference>
<sequence>MADVGLEGSRQALEAIFAANRCGTPFQRLQNLPLNHLFVHTTANLIDTSSALHKKPIQFHTGLGDNDITLTKSSPAHLQQFISEYPSVPVVILHASYPWSREAGYLAAMYPNVYADIGEVFPFISRDGQEGVVKQILELCPWSKILWSTDGHWFPETYILATTQIRSVLKTVLGDYVRKNQLNEEQAVQLVRGILFTNSKKLYNLHLDTVLAPSPQPMAASLDRGQETTRTSRPNLAILEKLRKLECKWLRIYWQDYTSTARCRLIPLKRVIATLESGKPMTLSITKAALGLLPNDAMIPEATATGAYALQPDWSSLKPGPAPGHASCFGVFHEMDGKDVAICPRTLLRKTIETAASHGLTFILGFEIEFVIMERNPDPTSEEKYRTMTNDGHAWSVARVLADTGREGSFNSVVDDIVDCLDDAGILIEQFHSESALGQYELVLPPMPPMEVCDALLHTRQVLESVAARHGFRMTLHPKPFADRCGSASHVHMSVSSPGGDEPRVYEAFYAGILKHLRAIIALTYSNPTSYDRMVDGYWAGGRWVTWGTENKEAPLRKCENSHWEFKTMDGLANPYFAVAAILAAGTNGIVKRERLTWGDCEPDPANLNDEQRKKLGISQMLPADLKEALQALKEDSELGDLLGPAFVRRYIDVKEAELEMLNPMGVEERRRWIMERY</sequence>
<feature type="domain" description="GS catalytic" evidence="5">
    <location>
        <begin position="344"/>
        <end position="678"/>
    </location>
</feature>
<dbReference type="Gene3D" id="3.30.590.10">
    <property type="entry name" value="Glutamine synthetase/guanido kinase, catalytic domain"/>
    <property type="match status" value="1"/>
</dbReference>